<organism evidence="5 6">
    <name type="scientific">Antiquaquibacter oligotrophicus</name>
    <dbReference type="NCBI Taxonomy" id="2880260"/>
    <lineage>
        <taxon>Bacteria</taxon>
        <taxon>Bacillati</taxon>
        <taxon>Actinomycetota</taxon>
        <taxon>Actinomycetes</taxon>
        <taxon>Micrococcales</taxon>
        <taxon>Microbacteriaceae</taxon>
        <taxon>Antiquaquibacter</taxon>
    </lineage>
</organism>
<feature type="transmembrane region" description="Helical" evidence="4">
    <location>
        <begin position="45"/>
        <end position="61"/>
    </location>
</feature>
<keyword evidence="1" id="KW-0808">Transferase</keyword>
<reference evidence="5 6" key="1">
    <citation type="submission" date="2023-04" db="EMBL/GenBank/DDBJ databases">
        <title>Genome Encyclopedia of Bacteria and Archaea VI: Functional Genomics of Type Strains.</title>
        <authorList>
            <person name="Whitman W."/>
        </authorList>
    </citation>
    <scope>NUCLEOTIDE SEQUENCE [LARGE SCALE GENOMIC DNA]</scope>
    <source>
        <strain evidence="5 6">SG_E_30_P1</strain>
    </source>
</reference>
<accession>A0ABT6KQF1</accession>
<dbReference type="SUPFAM" id="SSF55874">
    <property type="entry name" value="ATPase domain of HSP90 chaperone/DNA topoisomerase II/histidine kinase"/>
    <property type="match status" value="1"/>
</dbReference>
<keyword evidence="3" id="KW-0902">Two-component regulatory system</keyword>
<dbReference type="InterPro" id="IPR036890">
    <property type="entry name" value="HATPase_C_sf"/>
</dbReference>
<feature type="transmembrane region" description="Helical" evidence="4">
    <location>
        <begin position="139"/>
        <end position="161"/>
    </location>
</feature>
<comment type="caution">
    <text evidence="5">The sequence shown here is derived from an EMBL/GenBank/DDBJ whole genome shotgun (WGS) entry which is preliminary data.</text>
</comment>
<keyword evidence="6" id="KW-1185">Reference proteome</keyword>
<dbReference type="InterPro" id="IPR050482">
    <property type="entry name" value="Sensor_HK_TwoCompSys"/>
</dbReference>
<evidence type="ECO:0000256" key="1">
    <source>
        <dbReference type="ARBA" id="ARBA00022679"/>
    </source>
</evidence>
<dbReference type="RefSeq" id="WP_322134495.1">
    <property type="nucleotide sequence ID" value="NZ_CP085036.1"/>
</dbReference>
<keyword evidence="4" id="KW-1133">Transmembrane helix</keyword>
<keyword evidence="4" id="KW-0472">Membrane</keyword>
<evidence type="ECO:0000313" key="5">
    <source>
        <dbReference type="EMBL" id="MDH6182210.1"/>
    </source>
</evidence>
<sequence>MSWVYPTSEAAVTTRLGIESAFFAVATVFLGGALAALALGGTTSWQAFAVIVALWVLLAIAHRARTTHPTLIAVMVLGGGVLAWCLGQVAPHSGLALVSSVIAVTALGSNLDRWTGAIGTLVGYALAQGALLLAPDGPIFEPSTLIVAAGVAAYYTMLAVVRRSSRAVSARIDHAVLTDIAADERRTLELQTRTLVHDTILSELAAIATMPPGPLSDKARTSIRRSLDSVREARGAVVIDSTPSEDVVALVERAASAGVTVVVSGEPSALELLPAAGREALLLAAQQALVNVSAHAQTDAAELSIIPSGESVVLTVVDNGVGFDESAVPPDRFGFRESILGRVEAAGGSARILSSPGFGTSVILAFPITREEG</sequence>
<dbReference type="EMBL" id="JARXVQ010000001">
    <property type="protein sequence ID" value="MDH6182210.1"/>
    <property type="molecule type" value="Genomic_DNA"/>
</dbReference>
<evidence type="ECO:0000256" key="3">
    <source>
        <dbReference type="ARBA" id="ARBA00023012"/>
    </source>
</evidence>
<dbReference type="Proteomes" id="UP001160142">
    <property type="component" value="Unassembled WGS sequence"/>
</dbReference>
<keyword evidence="4" id="KW-0812">Transmembrane</keyword>
<dbReference type="PANTHER" id="PTHR24421">
    <property type="entry name" value="NITRATE/NITRITE SENSOR PROTEIN NARX-RELATED"/>
    <property type="match status" value="1"/>
</dbReference>
<feature type="transmembrane region" description="Helical" evidence="4">
    <location>
        <begin position="21"/>
        <end position="39"/>
    </location>
</feature>
<evidence type="ECO:0000256" key="4">
    <source>
        <dbReference type="SAM" id="Phobius"/>
    </source>
</evidence>
<protein>
    <recommendedName>
        <fullName evidence="7">Signal transduction histidine kinase</fullName>
    </recommendedName>
</protein>
<dbReference type="Gene3D" id="3.30.565.10">
    <property type="entry name" value="Histidine kinase-like ATPase, C-terminal domain"/>
    <property type="match status" value="1"/>
</dbReference>
<evidence type="ECO:0000256" key="2">
    <source>
        <dbReference type="ARBA" id="ARBA00022777"/>
    </source>
</evidence>
<evidence type="ECO:0000313" key="6">
    <source>
        <dbReference type="Proteomes" id="UP001160142"/>
    </source>
</evidence>
<feature type="transmembrane region" description="Helical" evidence="4">
    <location>
        <begin position="68"/>
        <end position="84"/>
    </location>
</feature>
<gene>
    <name evidence="5" type="ORF">M2152_002392</name>
</gene>
<proteinExistence type="predicted"/>
<evidence type="ECO:0008006" key="7">
    <source>
        <dbReference type="Google" id="ProtNLM"/>
    </source>
</evidence>
<keyword evidence="2" id="KW-0418">Kinase</keyword>
<name>A0ABT6KQF1_9MICO</name>